<evidence type="ECO:0000256" key="1">
    <source>
        <dbReference type="ARBA" id="ARBA00022795"/>
    </source>
</evidence>
<protein>
    <submittedName>
        <fullName evidence="2">FlgN protein</fullName>
    </submittedName>
</protein>
<dbReference type="Gene3D" id="1.20.58.300">
    <property type="entry name" value="FlgN-like"/>
    <property type="match status" value="1"/>
</dbReference>
<dbReference type="RefSeq" id="WP_084726272.1">
    <property type="nucleotide sequence ID" value="NZ_FQXV01000003.1"/>
</dbReference>
<proteinExistence type="predicted"/>
<dbReference type="Pfam" id="PF05130">
    <property type="entry name" value="FlgN"/>
    <property type="match status" value="1"/>
</dbReference>
<dbReference type="InterPro" id="IPR007809">
    <property type="entry name" value="FlgN-like"/>
</dbReference>
<dbReference type="SUPFAM" id="SSF140566">
    <property type="entry name" value="FlgN-like"/>
    <property type="match status" value="1"/>
</dbReference>
<accession>A0A1M5W6Y5</accession>
<evidence type="ECO:0000313" key="2">
    <source>
        <dbReference type="EMBL" id="SHH83188.1"/>
    </source>
</evidence>
<dbReference type="GO" id="GO:0044780">
    <property type="term" value="P:bacterial-type flagellum assembly"/>
    <property type="evidence" value="ECO:0007669"/>
    <property type="project" value="InterPro"/>
</dbReference>
<name>A0A1M5W6Y5_9FIRM</name>
<dbReference type="AlphaFoldDB" id="A0A1M5W6Y5"/>
<organism evidence="2 3">
    <name type="scientific">Sporobacter termitidis DSM 10068</name>
    <dbReference type="NCBI Taxonomy" id="1123282"/>
    <lineage>
        <taxon>Bacteria</taxon>
        <taxon>Bacillati</taxon>
        <taxon>Bacillota</taxon>
        <taxon>Clostridia</taxon>
        <taxon>Eubacteriales</taxon>
        <taxon>Oscillospiraceae</taxon>
        <taxon>Sporobacter</taxon>
    </lineage>
</organism>
<keyword evidence="1" id="KW-1005">Bacterial flagellum biogenesis</keyword>
<dbReference type="InterPro" id="IPR036679">
    <property type="entry name" value="FlgN-like_sf"/>
</dbReference>
<keyword evidence="3" id="KW-1185">Reference proteome</keyword>
<evidence type="ECO:0000313" key="3">
    <source>
        <dbReference type="Proteomes" id="UP000183995"/>
    </source>
</evidence>
<dbReference type="Proteomes" id="UP000183995">
    <property type="component" value="Unassembled WGS sequence"/>
</dbReference>
<dbReference type="STRING" id="1123282.SAMN02745823_01096"/>
<sequence length="169" mass="18850">MEVRSASDELCLNLTRTLELLTALTSIAAEKENSVSAGDIENLRAATDREEELIVELKRLEKDREICAGVLSRAIGLFDTNVPLSSVIARLTDNRAKTRLTELKNKLGDCVTALNSQNDKLRQLLALQINYTEYMLNLIYIPKTKSNAYDVQGSRRDVSGELSLLDLHV</sequence>
<gene>
    <name evidence="2" type="ORF">SAMN02745823_01096</name>
</gene>
<dbReference type="EMBL" id="FQXV01000003">
    <property type="protein sequence ID" value="SHH83188.1"/>
    <property type="molecule type" value="Genomic_DNA"/>
</dbReference>
<reference evidence="2 3" key="1">
    <citation type="submission" date="2016-11" db="EMBL/GenBank/DDBJ databases">
        <authorList>
            <person name="Jaros S."/>
            <person name="Januszkiewicz K."/>
            <person name="Wedrychowicz H."/>
        </authorList>
    </citation>
    <scope>NUCLEOTIDE SEQUENCE [LARGE SCALE GENOMIC DNA]</scope>
    <source>
        <strain evidence="2 3">DSM 10068</strain>
    </source>
</reference>